<dbReference type="RefSeq" id="XP_022657988.1">
    <property type="nucleotide sequence ID" value="XM_022802253.1"/>
</dbReference>
<evidence type="ECO:0000313" key="4">
    <source>
        <dbReference type="Proteomes" id="UP000594260"/>
    </source>
</evidence>
<feature type="compositionally biased region" description="Low complexity" evidence="1">
    <location>
        <begin position="443"/>
        <end position="454"/>
    </location>
</feature>
<feature type="compositionally biased region" description="Basic and acidic residues" evidence="1">
    <location>
        <begin position="455"/>
        <end position="464"/>
    </location>
</feature>
<dbReference type="OrthoDB" id="10019906at2759"/>
<evidence type="ECO:0000259" key="2">
    <source>
        <dbReference type="Pfam" id="PF20989"/>
    </source>
</evidence>
<keyword evidence="4" id="KW-1185">Reference proteome</keyword>
<dbReference type="EnsemblMetazoa" id="XM_022802253">
    <property type="protein sequence ID" value="XP_022657988"/>
    <property type="gene ID" value="LOC111249012"/>
</dbReference>
<accession>A0A7M7JWS1</accession>
<feature type="region of interest" description="Disordered" evidence="1">
    <location>
        <begin position="357"/>
        <end position="402"/>
    </location>
</feature>
<evidence type="ECO:0000256" key="1">
    <source>
        <dbReference type="SAM" id="MobiDB-lite"/>
    </source>
</evidence>
<protein>
    <recommendedName>
        <fullName evidence="2">Sarcoglycan alpha/epsilon second domain-containing protein</fullName>
    </recommendedName>
</protein>
<dbReference type="GeneID" id="111249012"/>
<dbReference type="InterPro" id="IPR048347">
    <property type="entry name" value="Sarcoglycan_C"/>
</dbReference>
<feature type="domain" description="Sarcoglycan alpha/epsilon second" evidence="2">
    <location>
        <begin position="187"/>
        <end position="309"/>
    </location>
</feature>
<proteinExistence type="predicted"/>
<organism evidence="3 4">
    <name type="scientific">Varroa destructor</name>
    <name type="common">Honeybee mite</name>
    <dbReference type="NCBI Taxonomy" id="109461"/>
    <lineage>
        <taxon>Eukaryota</taxon>
        <taxon>Metazoa</taxon>
        <taxon>Ecdysozoa</taxon>
        <taxon>Arthropoda</taxon>
        <taxon>Chelicerata</taxon>
        <taxon>Arachnida</taxon>
        <taxon>Acari</taxon>
        <taxon>Parasitiformes</taxon>
        <taxon>Mesostigmata</taxon>
        <taxon>Gamasina</taxon>
        <taxon>Dermanyssoidea</taxon>
        <taxon>Varroidae</taxon>
        <taxon>Varroa</taxon>
    </lineage>
</organism>
<dbReference type="AlphaFoldDB" id="A0A7M7JWS1"/>
<dbReference type="PANTHER" id="PTHR10132">
    <property type="entry name" value="ALPHA-/EPSILON-SARCOGLYCAN FAMILY MEMBER"/>
    <property type="match status" value="1"/>
</dbReference>
<evidence type="ECO:0000313" key="3">
    <source>
        <dbReference type="EnsemblMetazoa" id="XP_022657988"/>
    </source>
</evidence>
<dbReference type="InParanoid" id="A0A7M7JWS1"/>
<dbReference type="CTD" id="34135"/>
<dbReference type="PANTHER" id="PTHR10132:SF14">
    <property type="entry name" value="SARCOGLYCAN ALPHA, ISOFORM C"/>
    <property type="match status" value="1"/>
</dbReference>
<reference evidence="3" key="1">
    <citation type="submission" date="2021-01" db="UniProtKB">
        <authorList>
            <consortium name="EnsemblMetazoa"/>
        </authorList>
    </citation>
    <scope>IDENTIFICATION</scope>
</reference>
<dbReference type="Proteomes" id="UP000594260">
    <property type="component" value="Unplaced"/>
</dbReference>
<sequence length="474" mass="51651">MGEPIRSSVKSQVGRLEALPNGKKTSKAQQNNLSPSVSLISLFLCVGLVKGIAPDIVKADHGVSGVEFPPIEELSSPTDAVNKLTIASPETSYPKVVIFTNQLYRLRLLGLNNPIPGATFSHVASVVGYPDLPRWTFLRPHKEDLLLYGSQPNSGLVNIQIISTDQQTFYVNIRQLQLQVEPREIAAPYEVEMKIISHNVEDVFEEDILPKFEGVLRELWSTSSVVFISKLASVLDVGGRRPLDPRDKEGFVLRVAGSGNFSSELRTLELEVRQLRNRIPCPRHYKRTSAEWRFRKINVQIDWCGFRLITNVGSLSRGNTGDGPSGLLSALDNNSFPSTRSSEVAAAAAASNVDVEVQYPSPPRSHDGLDSATQDGNGTTKGEWHGTETAAPTFEGPSLQDLPRRSSFEDIVVSLALPLAMCIILLGGLSGTSICLYASDEPSGSNTTTTSGRRGNTEVEDTRGPRSSFRPGKN</sequence>
<dbReference type="KEGG" id="vde:111249012"/>
<dbReference type="Pfam" id="PF20989">
    <property type="entry name" value="Sarcoglycan_2_C"/>
    <property type="match status" value="1"/>
</dbReference>
<dbReference type="InterPro" id="IPR008908">
    <property type="entry name" value="Sarcoglycan_alpha/epsilon"/>
</dbReference>
<feature type="compositionally biased region" description="Polar residues" evidence="1">
    <location>
        <begin position="371"/>
        <end position="380"/>
    </location>
</feature>
<feature type="region of interest" description="Disordered" evidence="1">
    <location>
        <begin position="440"/>
        <end position="474"/>
    </location>
</feature>
<name>A0A7M7JWS1_VARDE</name>
<dbReference type="GO" id="GO:0016012">
    <property type="term" value="C:sarcoglycan complex"/>
    <property type="evidence" value="ECO:0007669"/>
    <property type="project" value="InterPro"/>
</dbReference>